<dbReference type="EMBL" id="OU015568">
    <property type="protein sequence ID" value="CAG5082408.1"/>
    <property type="molecule type" value="Genomic_DNA"/>
</dbReference>
<dbReference type="InterPro" id="IPR046347">
    <property type="entry name" value="bZIP_sf"/>
</dbReference>
<comment type="similarity">
    <text evidence="1">Belongs to the bZIP family. Jun subfamily.</text>
</comment>
<keyword evidence="4" id="KW-0804">Transcription</keyword>
<feature type="compositionally biased region" description="Basic and acidic residues" evidence="6">
    <location>
        <begin position="644"/>
        <end position="654"/>
    </location>
</feature>
<evidence type="ECO:0000256" key="6">
    <source>
        <dbReference type="SAM" id="MobiDB-lite"/>
    </source>
</evidence>
<evidence type="ECO:0000256" key="2">
    <source>
        <dbReference type="ARBA" id="ARBA00023015"/>
    </source>
</evidence>
<dbReference type="Proteomes" id="UP001158576">
    <property type="component" value="Chromosome PAR"/>
</dbReference>
<dbReference type="Gene3D" id="1.20.5.170">
    <property type="match status" value="1"/>
</dbReference>
<name>A0ABN7RSZ3_OIKDI</name>
<protein>
    <submittedName>
        <fullName evidence="8">Oidioi.mRNA.OKI2018_I69.PAR.g10119.t1.cds</fullName>
    </submittedName>
</protein>
<keyword evidence="5" id="KW-0175">Coiled coil</keyword>
<dbReference type="InterPro" id="IPR002112">
    <property type="entry name" value="Leuzip_Jun"/>
</dbReference>
<dbReference type="PROSITE" id="PS50217">
    <property type="entry name" value="BZIP"/>
    <property type="match status" value="1"/>
</dbReference>
<organism evidence="8 9">
    <name type="scientific">Oikopleura dioica</name>
    <name type="common">Tunicate</name>
    <dbReference type="NCBI Taxonomy" id="34765"/>
    <lineage>
        <taxon>Eukaryota</taxon>
        <taxon>Metazoa</taxon>
        <taxon>Chordata</taxon>
        <taxon>Tunicata</taxon>
        <taxon>Appendicularia</taxon>
        <taxon>Copelata</taxon>
        <taxon>Oikopleuridae</taxon>
        <taxon>Oikopleura</taxon>
    </lineage>
</organism>
<evidence type="ECO:0000256" key="5">
    <source>
        <dbReference type="SAM" id="Coils"/>
    </source>
</evidence>
<proteinExistence type="inferred from homology"/>
<evidence type="ECO:0000256" key="4">
    <source>
        <dbReference type="ARBA" id="ARBA00023163"/>
    </source>
</evidence>
<dbReference type="Pfam" id="PF14943">
    <property type="entry name" value="MRP-S26"/>
    <property type="match status" value="1"/>
</dbReference>
<evidence type="ECO:0000313" key="8">
    <source>
        <dbReference type="EMBL" id="CAG5082408.1"/>
    </source>
</evidence>
<dbReference type="InterPro" id="IPR026140">
    <property type="entry name" value="Ribosomal_mS26"/>
</dbReference>
<reference evidence="8 9" key="1">
    <citation type="submission" date="2021-04" db="EMBL/GenBank/DDBJ databases">
        <authorList>
            <person name="Bliznina A."/>
        </authorList>
    </citation>
    <scope>NUCLEOTIDE SEQUENCE [LARGE SCALE GENOMIC DNA]</scope>
</reference>
<feature type="domain" description="BZIP" evidence="7">
    <location>
        <begin position="149"/>
        <end position="212"/>
    </location>
</feature>
<dbReference type="PRINTS" id="PR00043">
    <property type="entry name" value="LEUZIPPRJUN"/>
</dbReference>
<dbReference type="PANTHER" id="PTHR11462:SF35">
    <property type="entry name" value="TRANSCRIPTION FACTOR JRA"/>
    <property type="match status" value="1"/>
</dbReference>
<dbReference type="InterPro" id="IPR004827">
    <property type="entry name" value="bZIP"/>
</dbReference>
<feature type="region of interest" description="Disordered" evidence="6">
    <location>
        <begin position="644"/>
        <end position="666"/>
    </location>
</feature>
<feature type="compositionally biased region" description="Basic and acidic residues" evidence="6">
    <location>
        <begin position="283"/>
        <end position="295"/>
    </location>
</feature>
<dbReference type="SMART" id="SM00338">
    <property type="entry name" value="BRLZ"/>
    <property type="match status" value="1"/>
</dbReference>
<feature type="coiled-coil region" evidence="5">
    <location>
        <begin position="504"/>
        <end position="534"/>
    </location>
</feature>
<keyword evidence="2" id="KW-0805">Transcription regulation</keyword>
<dbReference type="Pfam" id="PF00170">
    <property type="entry name" value="bZIP_1"/>
    <property type="match status" value="1"/>
</dbReference>
<dbReference type="PROSITE" id="PS00036">
    <property type="entry name" value="BZIP_BASIC"/>
    <property type="match status" value="1"/>
</dbReference>
<feature type="compositionally biased region" description="Basic and acidic residues" evidence="6">
    <location>
        <begin position="260"/>
        <end position="271"/>
    </location>
</feature>
<sequence>MEANQISREKKKPEPISIPDGPRVVVSSSLATPDVKNTLPTPDAMRLYNQNLEGAEHPLVPRIISSLASNSSNSSEVKREPETDHPEIPVQQIQAISSEGPMISAIDFTASTKNSINPMVPMVMSEHSTSHPGVHQLPTQPIDMDTQLEAKLERKRERNRAAATKCRQRKIQKIQTLESHVQELTRKNEELKSQRYELKEQLKQLEMKINENPQLREQFVMTHDMHIHRPISEATKGLRFGGFNDPWWSGSKWNRDDSFAIPDKQKDKFPMLDDQGGPHRPLKNRDWAKRTDPRGKNLRKANQYSVEFNGHAPKPYWVMEGVDKETGEREFFAGLPAKPIWRQPSKKQREAMINTHEYDHEEIPVEFMHYHAKISQEYNHQMKAVRAFAFEKYVEPVLVEEEAIAQCQLFVRQNSSTIEEFKAAKIEAKKYPVRHDRFLNWYSFSKDRRGANLVQKQIQLIQSKVDHLEELRGNAGMPAEYRDVSRRIAWNEFRNESMKEEFMQKLETSELKRLEREEREVERIRKYKRSLEKKHKKEFQEWTAASKDFLHENNVDDKILSALERPTTHNFPVDELGRPDLDSSKIHTAERNFRLTPTEQEYFVLRKMREEQRIKGNVDLAEQLTKQFSDEELLQMVEEFELAHEEAEAERAAEEAESTAAEKSSN</sequence>
<evidence type="ECO:0000313" key="9">
    <source>
        <dbReference type="Proteomes" id="UP001158576"/>
    </source>
</evidence>
<feature type="coiled-coil region" evidence="5">
    <location>
        <begin position="167"/>
        <end position="218"/>
    </location>
</feature>
<dbReference type="CDD" id="cd14696">
    <property type="entry name" value="bZIP_Jun"/>
    <property type="match status" value="1"/>
</dbReference>
<feature type="region of interest" description="Disordered" evidence="6">
    <location>
        <begin position="260"/>
        <end position="295"/>
    </location>
</feature>
<dbReference type="InterPro" id="IPR050946">
    <property type="entry name" value="AP-1_TF_bZIP"/>
</dbReference>
<evidence type="ECO:0000256" key="1">
    <source>
        <dbReference type="ARBA" id="ARBA00006882"/>
    </source>
</evidence>
<evidence type="ECO:0000259" key="7">
    <source>
        <dbReference type="PROSITE" id="PS50217"/>
    </source>
</evidence>
<dbReference type="SUPFAM" id="SSF57959">
    <property type="entry name" value="Leucine zipper domain"/>
    <property type="match status" value="1"/>
</dbReference>
<keyword evidence="9" id="KW-1185">Reference proteome</keyword>
<evidence type="ECO:0000256" key="3">
    <source>
        <dbReference type="ARBA" id="ARBA00023125"/>
    </source>
</evidence>
<accession>A0ABN7RSZ3</accession>
<keyword evidence="3" id="KW-0238">DNA-binding</keyword>
<dbReference type="PANTHER" id="PTHR11462">
    <property type="entry name" value="JUN TRANSCRIPTION FACTOR-RELATED"/>
    <property type="match status" value="1"/>
</dbReference>
<feature type="region of interest" description="Disordered" evidence="6">
    <location>
        <begin position="1"/>
        <end position="42"/>
    </location>
</feature>
<gene>
    <name evidence="8" type="ORF">OKIOD_LOCUS1677</name>
</gene>